<dbReference type="NCBIfam" id="TIGR03071">
    <property type="entry name" value="couple_hipA"/>
    <property type="match status" value="1"/>
</dbReference>
<dbReference type="RefSeq" id="WP_090726788.1">
    <property type="nucleotide sequence ID" value="NZ_FOOU01000004.1"/>
</dbReference>
<dbReference type="GO" id="GO:0016301">
    <property type="term" value="F:kinase activity"/>
    <property type="evidence" value="ECO:0007669"/>
    <property type="project" value="UniProtKB-KW"/>
</dbReference>
<evidence type="ECO:0000313" key="2">
    <source>
        <dbReference type="EMBL" id="SFG25413.1"/>
    </source>
</evidence>
<dbReference type="Pfam" id="PF13657">
    <property type="entry name" value="Couple_hipA"/>
    <property type="match status" value="1"/>
</dbReference>
<name>A0A1I2QCN5_9GAMM</name>
<keyword evidence="2" id="KW-0808">Transferase</keyword>
<gene>
    <name evidence="2" type="ORF">SAMN05216175_104329</name>
</gene>
<feature type="domain" description="HipA N-terminal subdomain 1" evidence="1">
    <location>
        <begin position="16"/>
        <end position="65"/>
    </location>
</feature>
<keyword evidence="2" id="KW-0418">Kinase</keyword>
<keyword evidence="3" id="KW-1185">Reference proteome</keyword>
<protein>
    <submittedName>
        <fullName evidence="2">Serine/threonine-protein kinase HipA</fullName>
    </submittedName>
</protein>
<dbReference type="OrthoDB" id="9805913at2"/>
<evidence type="ECO:0000259" key="1">
    <source>
        <dbReference type="Pfam" id="PF13657"/>
    </source>
</evidence>
<dbReference type="Proteomes" id="UP000198623">
    <property type="component" value="Unassembled WGS sequence"/>
</dbReference>
<dbReference type="STRING" id="1045558.SAMN05216175_104329"/>
<sequence>MPSTTPKDQSIYRWRITRPVQWFFDNLLPEEGARELLASGAKIDKADAFGLLETFGAESAGAMTLLPPNEEPGIGSTYW</sequence>
<accession>A0A1I2QCN5</accession>
<evidence type="ECO:0000313" key="3">
    <source>
        <dbReference type="Proteomes" id="UP000198623"/>
    </source>
</evidence>
<proteinExistence type="predicted"/>
<dbReference type="InterPro" id="IPR017508">
    <property type="entry name" value="HipA_N1"/>
</dbReference>
<dbReference type="AlphaFoldDB" id="A0A1I2QCN5"/>
<reference evidence="3" key="1">
    <citation type="submission" date="2016-10" db="EMBL/GenBank/DDBJ databases">
        <authorList>
            <person name="Varghese N."/>
            <person name="Submissions S."/>
        </authorList>
    </citation>
    <scope>NUCLEOTIDE SEQUENCE [LARGE SCALE GENOMIC DNA]</scope>
    <source>
        <strain evidence="3">CGMCC 1.10971</strain>
    </source>
</reference>
<dbReference type="EMBL" id="FOOU01000004">
    <property type="protein sequence ID" value="SFG25413.1"/>
    <property type="molecule type" value="Genomic_DNA"/>
</dbReference>
<organism evidence="2 3">
    <name type="scientific">Neptunomonas qingdaonensis</name>
    <dbReference type="NCBI Taxonomy" id="1045558"/>
    <lineage>
        <taxon>Bacteria</taxon>
        <taxon>Pseudomonadati</taxon>
        <taxon>Pseudomonadota</taxon>
        <taxon>Gammaproteobacteria</taxon>
        <taxon>Oceanospirillales</taxon>
        <taxon>Oceanospirillaceae</taxon>
        <taxon>Neptunomonas</taxon>
    </lineage>
</organism>